<dbReference type="InterPro" id="IPR002201">
    <property type="entry name" value="Glyco_trans_9"/>
</dbReference>
<keyword evidence="4" id="KW-1185">Reference proteome</keyword>
<accession>A0ABZ0QF04</accession>
<dbReference type="PANTHER" id="PTHR30160">
    <property type="entry name" value="TETRAACYLDISACCHARIDE 4'-KINASE-RELATED"/>
    <property type="match status" value="1"/>
</dbReference>
<dbReference type="CDD" id="cd03789">
    <property type="entry name" value="GT9_LPS_heptosyltransferase"/>
    <property type="match status" value="1"/>
</dbReference>
<gene>
    <name evidence="3" type="ORF">R8Z52_07645</name>
</gene>
<dbReference type="Pfam" id="PF01075">
    <property type="entry name" value="Glyco_transf_9"/>
    <property type="match status" value="1"/>
</dbReference>
<dbReference type="Proteomes" id="UP001304071">
    <property type="component" value="Chromosome 1"/>
</dbReference>
<dbReference type="PANTHER" id="PTHR30160:SF19">
    <property type="entry name" value="LIPOPOLYSACCHARIDE HEPTOSYLTRANSFERASE 1"/>
    <property type="match status" value="1"/>
</dbReference>
<dbReference type="RefSeq" id="WP_261895468.1">
    <property type="nucleotide sequence ID" value="NZ_AP024895.1"/>
</dbReference>
<evidence type="ECO:0000256" key="1">
    <source>
        <dbReference type="ARBA" id="ARBA00022676"/>
    </source>
</evidence>
<evidence type="ECO:0000256" key="2">
    <source>
        <dbReference type="ARBA" id="ARBA00022679"/>
    </source>
</evidence>
<evidence type="ECO:0000313" key="3">
    <source>
        <dbReference type="EMBL" id="WPC75059.1"/>
    </source>
</evidence>
<dbReference type="Gene3D" id="3.40.50.2000">
    <property type="entry name" value="Glycogen Phosphorylase B"/>
    <property type="match status" value="2"/>
</dbReference>
<organism evidence="3 4">
    <name type="scientific">Vibrio porteresiae DSM 19223</name>
    <dbReference type="NCBI Taxonomy" id="1123496"/>
    <lineage>
        <taxon>Bacteria</taxon>
        <taxon>Pseudomonadati</taxon>
        <taxon>Pseudomonadota</taxon>
        <taxon>Gammaproteobacteria</taxon>
        <taxon>Vibrionales</taxon>
        <taxon>Vibrionaceae</taxon>
        <taxon>Vibrio</taxon>
    </lineage>
</organism>
<evidence type="ECO:0000313" key="4">
    <source>
        <dbReference type="Proteomes" id="UP001304071"/>
    </source>
</evidence>
<name>A0ABZ0QF04_9VIBR</name>
<keyword evidence="2" id="KW-0808">Transferase</keyword>
<keyword evidence="1" id="KW-0328">Glycosyltransferase</keyword>
<dbReference type="InterPro" id="IPR051199">
    <property type="entry name" value="LPS_LOS_Heptosyltrfase"/>
</dbReference>
<reference evidence="3 4" key="1">
    <citation type="submission" date="2023-11" db="EMBL/GenBank/DDBJ databases">
        <title>Plant-associative lifestyle of Vibrio porteresiae and its evolutionary dynamics.</title>
        <authorList>
            <person name="Rameshkumar N."/>
            <person name="Kirti K."/>
        </authorList>
    </citation>
    <scope>NUCLEOTIDE SEQUENCE [LARGE SCALE GENOMIC DNA]</scope>
    <source>
        <strain evidence="3 4">MSSRF30</strain>
    </source>
</reference>
<dbReference type="SUPFAM" id="SSF53756">
    <property type="entry name" value="UDP-Glycosyltransferase/glycogen phosphorylase"/>
    <property type="match status" value="1"/>
</dbReference>
<proteinExistence type="predicted"/>
<protein>
    <submittedName>
        <fullName evidence="3">Glycosyltransferase family 9 protein</fullName>
    </submittedName>
</protein>
<dbReference type="EMBL" id="CP138203">
    <property type="protein sequence ID" value="WPC75059.1"/>
    <property type="molecule type" value="Genomic_DNA"/>
</dbReference>
<sequence>MMWITKENHLRFKNRLRQFDKQRKKVMSRWLSLPLALFNRISATQETLVNHQQVQRIVIVRNNARVGNTLFLIPFINQVKQVYPQAEITLIGCANWQASLLEGLAIDHFVVSHFRFSSLGKLLKTIVTLRKTQFDLCFMPCGSAQDALMCSALNARNKIGFDHERYRNALTHPLNNPSFYQHAALRCLALIPQIAPLALAQTCHQLRLTQHELAEGKAARLAIADEQTLCIGYFREARGAKQLSDKQWQNSIDTLTQASPYPVVWIEILGPGMKQGFTPNHLSCHCADLRELAGFLHHLDGFISCDTGPLHLADAVNTPCIGLFTHTDPTVYGMLGDKAQYITDIEQFDATNVWQTLLGKSLVSNQETELPLALVNRSVSSQPNQLETPAIETARLAL</sequence>